<proteinExistence type="predicted"/>
<reference evidence="2 3" key="1">
    <citation type="journal article" date="2016" name="Nat. Commun.">
        <title>Thousands of microbial genomes shed light on interconnected biogeochemical processes in an aquifer system.</title>
        <authorList>
            <person name="Anantharaman K."/>
            <person name="Brown C.T."/>
            <person name="Hug L.A."/>
            <person name="Sharon I."/>
            <person name="Castelle C.J."/>
            <person name="Probst A.J."/>
            <person name="Thomas B.C."/>
            <person name="Singh A."/>
            <person name="Wilkins M.J."/>
            <person name="Karaoz U."/>
            <person name="Brodie E.L."/>
            <person name="Williams K.H."/>
            <person name="Hubbard S.S."/>
            <person name="Banfield J.F."/>
        </authorList>
    </citation>
    <scope>NUCLEOTIDE SEQUENCE [LARGE SCALE GENOMIC DNA]</scope>
</reference>
<dbReference type="EMBL" id="MEUM01000144">
    <property type="protein sequence ID" value="OGC39184.1"/>
    <property type="molecule type" value="Genomic_DNA"/>
</dbReference>
<organism evidence="2 3">
    <name type="scientific">candidate division WOR-3 bacterium RBG_13_43_14</name>
    <dbReference type="NCBI Taxonomy" id="1802590"/>
    <lineage>
        <taxon>Bacteria</taxon>
        <taxon>Bacteria division WOR-3</taxon>
    </lineage>
</organism>
<comment type="caution">
    <text evidence="2">The sequence shown here is derived from an EMBL/GenBank/DDBJ whole genome shotgun (WGS) entry which is preliminary data.</text>
</comment>
<keyword evidence="1" id="KW-0472">Membrane</keyword>
<dbReference type="Proteomes" id="UP000177025">
    <property type="component" value="Unassembled WGS sequence"/>
</dbReference>
<evidence type="ECO:0000313" key="3">
    <source>
        <dbReference type="Proteomes" id="UP000177025"/>
    </source>
</evidence>
<accession>A0A1F4U2J8</accession>
<feature type="transmembrane region" description="Helical" evidence="1">
    <location>
        <begin position="7"/>
        <end position="33"/>
    </location>
</feature>
<evidence type="ECO:0000256" key="1">
    <source>
        <dbReference type="SAM" id="Phobius"/>
    </source>
</evidence>
<gene>
    <name evidence="2" type="ORF">A2Y85_08685</name>
</gene>
<protein>
    <submittedName>
        <fullName evidence="2">Uncharacterized protein</fullName>
    </submittedName>
</protein>
<keyword evidence="1" id="KW-1133">Transmembrane helix</keyword>
<evidence type="ECO:0000313" key="2">
    <source>
        <dbReference type="EMBL" id="OGC39184.1"/>
    </source>
</evidence>
<feature type="transmembrane region" description="Helical" evidence="1">
    <location>
        <begin position="53"/>
        <end position="80"/>
    </location>
</feature>
<keyword evidence="1" id="KW-0812">Transmembrane</keyword>
<name>A0A1F4U2J8_UNCW3</name>
<sequence length="85" mass="10052">MQKIWMYTVISSGFTFLFMAGIWGRMAILLGNPATDYRNFGFPFILYDPKLSFIRWLILMIFISPFLQLRSTIFTAFLTLRKKLN</sequence>
<dbReference type="AlphaFoldDB" id="A0A1F4U2J8"/>